<evidence type="ECO:0000259" key="8">
    <source>
        <dbReference type="Pfam" id="PF01301"/>
    </source>
</evidence>
<dbReference type="PROSITE" id="PS01182">
    <property type="entry name" value="GLYCOSYL_HYDROL_F35"/>
    <property type="match status" value="1"/>
</dbReference>
<evidence type="ECO:0000256" key="2">
    <source>
        <dbReference type="ARBA" id="ARBA00022801"/>
    </source>
</evidence>
<dbReference type="Pfam" id="PF21467">
    <property type="entry name" value="BetaGal_gal-bd"/>
    <property type="match status" value="1"/>
</dbReference>
<sequence>MFVSSRLLTSSLMTGLLLSGALHAAEPSPVPGKHTFALGTEDFLLDGQPVQIRSGELHPGRIPREYWRHRLRMVKASGMNTVAIYLFWNQFEEEEGKFDFKTGERDIAAFIKLAQEEGLWVLLRPGPYVCGEWDLGGIPAYLMRDPKVQLRSSADENYLKAVQRYIEHLVPVVKPYLVTNGGPIVMVQVENEFGSYGEDRKYLEFLHDQWKKNGIDVPFYTADGPTDKMMKNGTLPGCAVGLDSGTEDKHWDIAKKHNPGVPVFSSETYPGWLTHWGEKWQNVGVDGVIKDMKWYMDNKKSFNFYVFHGGTNFGFTAGANDGGKGKYQADITSYDYDAILTEQGRPTAKYDGIRSTIAAALPDLKLPPVPEPIPAIEVPEFKTEPFALLRDNMPGKPVPLDQPKSFEELGQYHQGLMLYTTTLPDNRGGKLDFGTTGVRDYGLVYLDGKFIGKLDRNLAETTIDLPATTGTEKPMLTILAEAMGHINFGRRMSDDRKGLLGPVKLGAAALTGWHARAIPLADADIAKLKPGKPGADDKGVFFKGGFTLEKAADTFIDLSAYKKGVVWVNGHNLGRFWEIGPQKRLYCPAPWLKAGKNEIIILDLLQAEAAPVSGKSTLR</sequence>
<feature type="chain" id="PRO_5037561631" description="Beta-galactosidase" evidence="7">
    <location>
        <begin position="25"/>
        <end position="619"/>
    </location>
</feature>
<dbReference type="AlphaFoldDB" id="A0A975PFE1"/>
<evidence type="ECO:0000256" key="6">
    <source>
        <dbReference type="RuleBase" id="RU003679"/>
    </source>
</evidence>
<dbReference type="PANTHER" id="PTHR23421">
    <property type="entry name" value="BETA-GALACTOSIDASE RELATED"/>
    <property type="match status" value="1"/>
</dbReference>
<feature type="domain" description="Beta-galactosidase galactose-binding" evidence="10">
    <location>
        <begin position="540"/>
        <end position="597"/>
    </location>
</feature>
<dbReference type="InterPro" id="IPR048913">
    <property type="entry name" value="BetaGal_gal-bd"/>
</dbReference>
<dbReference type="InterPro" id="IPR001944">
    <property type="entry name" value="Glycoside_Hdrlase_35"/>
</dbReference>
<feature type="signal peptide" evidence="7">
    <location>
        <begin position="1"/>
        <end position="24"/>
    </location>
</feature>
<dbReference type="SUPFAM" id="SSF49785">
    <property type="entry name" value="Galactose-binding domain-like"/>
    <property type="match status" value="1"/>
</dbReference>
<feature type="active site" description="Nucleophile" evidence="4">
    <location>
        <position position="267"/>
    </location>
</feature>
<dbReference type="Gene3D" id="3.20.20.80">
    <property type="entry name" value="Glycosidases"/>
    <property type="match status" value="1"/>
</dbReference>
<dbReference type="KEGG" id="lamb:KBB96_03550"/>
<dbReference type="PIRSF" id="PIRSF006336">
    <property type="entry name" value="B-gal"/>
    <property type="match status" value="1"/>
</dbReference>
<evidence type="ECO:0000256" key="7">
    <source>
        <dbReference type="SAM" id="SignalP"/>
    </source>
</evidence>
<feature type="domain" description="Glycoside hydrolase 35 catalytic" evidence="8">
    <location>
        <begin position="43"/>
        <end position="358"/>
    </location>
</feature>
<evidence type="ECO:0000313" key="11">
    <source>
        <dbReference type="EMBL" id="QUE51968.1"/>
    </source>
</evidence>
<dbReference type="EC" id="3.2.1.23" evidence="5"/>
<dbReference type="SUPFAM" id="SSF51445">
    <property type="entry name" value="(Trans)glycosidases"/>
    <property type="match status" value="1"/>
</dbReference>
<dbReference type="InterPro" id="IPR008979">
    <property type="entry name" value="Galactose-bd-like_sf"/>
</dbReference>
<evidence type="ECO:0000256" key="1">
    <source>
        <dbReference type="ARBA" id="ARBA00009809"/>
    </source>
</evidence>
<dbReference type="PRINTS" id="PR00742">
    <property type="entry name" value="GLHYDRLASE35"/>
</dbReference>
<dbReference type="Gene3D" id="2.60.120.260">
    <property type="entry name" value="Galactose-binding domain-like"/>
    <property type="match status" value="2"/>
</dbReference>
<gene>
    <name evidence="11" type="ORF">KBB96_03550</name>
</gene>
<feature type="active site" description="Proton donor" evidence="4">
    <location>
        <position position="192"/>
    </location>
</feature>
<comment type="catalytic activity">
    <reaction evidence="5">
        <text>Hydrolysis of terminal non-reducing beta-D-galactose residues in beta-D-galactosides.</text>
        <dbReference type="EC" id="3.2.1.23"/>
    </reaction>
</comment>
<evidence type="ECO:0000313" key="12">
    <source>
        <dbReference type="Proteomes" id="UP000676169"/>
    </source>
</evidence>
<evidence type="ECO:0000256" key="3">
    <source>
        <dbReference type="ARBA" id="ARBA00023295"/>
    </source>
</evidence>
<dbReference type="Proteomes" id="UP000676169">
    <property type="component" value="Chromosome"/>
</dbReference>
<keyword evidence="12" id="KW-1185">Reference proteome</keyword>
<protein>
    <recommendedName>
        <fullName evidence="5">Beta-galactosidase</fullName>
        <ecNumber evidence="5">3.2.1.23</ecNumber>
    </recommendedName>
</protein>
<evidence type="ECO:0000259" key="9">
    <source>
        <dbReference type="Pfam" id="PF21317"/>
    </source>
</evidence>
<proteinExistence type="inferred from homology"/>
<reference evidence="11" key="1">
    <citation type="submission" date="2021-04" db="EMBL/GenBank/DDBJ databases">
        <title>Luteolibacter sp. 32A isolated from the skin of an Anderson's salamander (Ambystoma andersonii).</title>
        <authorList>
            <person name="Spergser J."/>
            <person name="Busse H.-J."/>
        </authorList>
    </citation>
    <scope>NUCLEOTIDE SEQUENCE</scope>
    <source>
        <strain evidence="11">32A</strain>
    </source>
</reference>
<evidence type="ECO:0000259" key="10">
    <source>
        <dbReference type="Pfam" id="PF21467"/>
    </source>
</evidence>
<dbReference type="InterPro" id="IPR031330">
    <property type="entry name" value="Gly_Hdrlase_35_cat"/>
</dbReference>
<dbReference type="GO" id="GO:0005975">
    <property type="term" value="P:carbohydrate metabolic process"/>
    <property type="evidence" value="ECO:0007669"/>
    <property type="project" value="InterPro"/>
</dbReference>
<accession>A0A975PFE1</accession>
<dbReference type="GO" id="GO:0004565">
    <property type="term" value="F:beta-galactosidase activity"/>
    <property type="evidence" value="ECO:0007669"/>
    <property type="project" value="UniProtKB-EC"/>
</dbReference>
<keyword evidence="2 5" id="KW-0378">Hydrolase</keyword>
<comment type="similarity">
    <text evidence="1 6">Belongs to the glycosyl hydrolase 35 family.</text>
</comment>
<dbReference type="InterPro" id="IPR048912">
    <property type="entry name" value="BetaGal1-like_ABD1"/>
</dbReference>
<name>A0A975PFE1_9BACT</name>
<evidence type="ECO:0000256" key="5">
    <source>
        <dbReference type="RuleBase" id="RU000675"/>
    </source>
</evidence>
<dbReference type="InterPro" id="IPR026283">
    <property type="entry name" value="B-gal_1-like"/>
</dbReference>
<dbReference type="Pfam" id="PF21317">
    <property type="entry name" value="BetaGal_ABD_1"/>
    <property type="match status" value="1"/>
</dbReference>
<feature type="domain" description="Beta-galactosidase 1-like first all-beta" evidence="9">
    <location>
        <begin position="403"/>
        <end position="517"/>
    </location>
</feature>
<dbReference type="InterPro" id="IPR019801">
    <property type="entry name" value="Glyco_hydro_35_CS"/>
</dbReference>
<keyword evidence="3 5" id="KW-0326">Glycosidase</keyword>
<keyword evidence="7" id="KW-0732">Signal</keyword>
<dbReference type="EMBL" id="CP073100">
    <property type="protein sequence ID" value="QUE51968.1"/>
    <property type="molecule type" value="Genomic_DNA"/>
</dbReference>
<dbReference type="InterPro" id="IPR017853">
    <property type="entry name" value="GH"/>
</dbReference>
<evidence type="ECO:0000256" key="4">
    <source>
        <dbReference type="PIRSR" id="PIRSR006336-1"/>
    </source>
</evidence>
<dbReference type="RefSeq" id="WP_211632343.1">
    <property type="nucleotide sequence ID" value="NZ_CP073100.1"/>
</dbReference>
<organism evidence="11 12">
    <name type="scientific">Luteolibacter ambystomatis</name>
    <dbReference type="NCBI Taxonomy" id="2824561"/>
    <lineage>
        <taxon>Bacteria</taxon>
        <taxon>Pseudomonadati</taxon>
        <taxon>Verrucomicrobiota</taxon>
        <taxon>Verrucomicrobiia</taxon>
        <taxon>Verrucomicrobiales</taxon>
        <taxon>Verrucomicrobiaceae</taxon>
        <taxon>Luteolibacter</taxon>
    </lineage>
</organism>
<dbReference type="Pfam" id="PF01301">
    <property type="entry name" value="Glyco_hydro_35"/>
    <property type="match status" value="1"/>
</dbReference>